<comment type="similarity">
    <text evidence="2 7">Belongs to the 1-acyl-sn-glycerol-3-phosphate acyltransferase family.</text>
</comment>
<dbReference type="GO" id="GO:0006654">
    <property type="term" value="P:phosphatidic acid biosynthetic process"/>
    <property type="evidence" value="ECO:0007669"/>
    <property type="project" value="TreeGrafter"/>
</dbReference>
<dbReference type="PANTHER" id="PTHR10434">
    <property type="entry name" value="1-ACYL-SN-GLYCEROL-3-PHOSPHATE ACYLTRANSFERASE"/>
    <property type="match status" value="1"/>
</dbReference>
<dbReference type="KEGG" id="aqt:FN924_03455"/>
<dbReference type="Pfam" id="PF01553">
    <property type="entry name" value="Acyltransferase"/>
    <property type="match status" value="1"/>
</dbReference>
<keyword evidence="7" id="KW-0594">Phospholipid biosynthesis</keyword>
<reference evidence="9 10" key="1">
    <citation type="submission" date="2019-07" db="EMBL/GenBank/DDBJ databases">
        <authorList>
            <person name="Li J."/>
        </authorList>
    </citation>
    <scope>NUCLEOTIDE SEQUENCE [LARGE SCALE GENOMIC DNA]</scope>
    <source>
        <strain evidence="9 10">TKL69</strain>
    </source>
</reference>
<comment type="catalytic activity">
    <reaction evidence="7">
        <text>a 1-acyl-sn-glycero-3-phosphate + an acyl-CoA = a 1,2-diacyl-sn-glycero-3-phosphate + CoA</text>
        <dbReference type="Rhea" id="RHEA:19709"/>
        <dbReference type="ChEBI" id="CHEBI:57287"/>
        <dbReference type="ChEBI" id="CHEBI:57970"/>
        <dbReference type="ChEBI" id="CHEBI:58342"/>
        <dbReference type="ChEBI" id="CHEBI:58608"/>
        <dbReference type="EC" id="2.3.1.51"/>
    </reaction>
</comment>
<dbReference type="GO" id="GO:0003841">
    <property type="term" value="F:1-acylglycerol-3-phosphate O-acyltransferase activity"/>
    <property type="evidence" value="ECO:0007669"/>
    <property type="project" value="UniProtKB-UniRule"/>
</dbReference>
<dbReference type="AlphaFoldDB" id="A0A516KD54"/>
<keyword evidence="4 7" id="KW-0808">Transferase</keyword>
<dbReference type="OrthoDB" id="9803035at2"/>
<proteinExistence type="inferred from homology"/>
<evidence type="ECO:0000259" key="8">
    <source>
        <dbReference type="SMART" id="SM00563"/>
    </source>
</evidence>
<keyword evidence="10" id="KW-1185">Reference proteome</keyword>
<dbReference type="EC" id="2.3.1.51" evidence="7"/>
<evidence type="ECO:0000256" key="5">
    <source>
        <dbReference type="ARBA" id="ARBA00023098"/>
    </source>
</evidence>
<dbReference type="EMBL" id="CP041666">
    <property type="protein sequence ID" value="QDP39329.1"/>
    <property type="molecule type" value="Genomic_DNA"/>
</dbReference>
<accession>A0A516KD54</accession>
<protein>
    <recommendedName>
        <fullName evidence="7">1-acyl-sn-glycerol-3-phosphate acyltransferase</fullName>
        <ecNumber evidence="7">2.3.1.51</ecNumber>
    </recommendedName>
</protein>
<dbReference type="InterPro" id="IPR002123">
    <property type="entry name" value="Plipid/glycerol_acylTrfase"/>
</dbReference>
<evidence type="ECO:0000313" key="9">
    <source>
        <dbReference type="EMBL" id="QDP39329.1"/>
    </source>
</evidence>
<dbReference type="SUPFAM" id="SSF69593">
    <property type="entry name" value="Glycerol-3-phosphate (1)-acyltransferase"/>
    <property type="match status" value="1"/>
</dbReference>
<keyword evidence="7" id="KW-1208">Phospholipid metabolism</keyword>
<dbReference type="Proteomes" id="UP000315215">
    <property type="component" value="Chromosome"/>
</dbReference>
<comment type="pathway">
    <text evidence="1">Lipid metabolism.</text>
</comment>
<evidence type="ECO:0000313" key="10">
    <source>
        <dbReference type="Proteomes" id="UP000315215"/>
    </source>
</evidence>
<dbReference type="GO" id="GO:0016020">
    <property type="term" value="C:membrane"/>
    <property type="evidence" value="ECO:0007669"/>
    <property type="project" value="InterPro"/>
</dbReference>
<evidence type="ECO:0000256" key="1">
    <source>
        <dbReference type="ARBA" id="ARBA00005189"/>
    </source>
</evidence>
<sequence>MRSLLVYIYAALQILGSVPRLLTIDKKAKSVTGQKQDELYFETPKLVSQRVFKKTGSTIEVVGQENLPAGPALFVANHQGLFDILVLLGYLGKPIGFIAKQEIKKIPIIPQWMVKIHCVFLNRSDRRGAIQVMNDGIENLEAGHSMVIFPEGTRSRGTTVHEFKPGSLRLGTKAGVPIIPVAINGTYKIMEEKDGSLQAAHVQLTICEPISPEQYEGMKNQEIAVQIQQTIEDVVIPNGRIL</sequence>
<name>A0A516KD54_9BACI</name>
<dbReference type="InterPro" id="IPR004552">
    <property type="entry name" value="AGP_acyltrans"/>
</dbReference>
<dbReference type="CDD" id="cd07989">
    <property type="entry name" value="LPLAT_AGPAT-like"/>
    <property type="match status" value="1"/>
</dbReference>
<keyword evidence="6 7" id="KW-0012">Acyltransferase</keyword>
<dbReference type="NCBIfam" id="TIGR00530">
    <property type="entry name" value="AGP_acyltrn"/>
    <property type="match status" value="1"/>
</dbReference>
<evidence type="ECO:0000256" key="3">
    <source>
        <dbReference type="ARBA" id="ARBA00022516"/>
    </source>
</evidence>
<dbReference type="SMART" id="SM00563">
    <property type="entry name" value="PlsC"/>
    <property type="match status" value="1"/>
</dbReference>
<evidence type="ECO:0000256" key="7">
    <source>
        <dbReference type="RuleBase" id="RU361267"/>
    </source>
</evidence>
<evidence type="ECO:0000256" key="4">
    <source>
        <dbReference type="ARBA" id="ARBA00022679"/>
    </source>
</evidence>
<feature type="domain" description="Phospholipid/glycerol acyltransferase" evidence="8">
    <location>
        <begin position="72"/>
        <end position="186"/>
    </location>
</feature>
<organism evidence="9 10">
    <name type="scientific">Radiobacillus deserti</name>
    <dbReference type="NCBI Taxonomy" id="2594883"/>
    <lineage>
        <taxon>Bacteria</taxon>
        <taxon>Bacillati</taxon>
        <taxon>Bacillota</taxon>
        <taxon>Bacilli</taxon>
        <taxon>Bacillales</taxon>
        <taxon>Bacillaceae</taxon>
        <taxon>Radiobacillus</taxon>
    </lineage>
</organism>
<dbReference type="PANTHER" id="PTHR10434:SF64">
    <property type="entry name" value="1-ACYL-SN-GLYCEROL-3-PHOSPHATE ACYLTRANSFERASE-RELATED"/>
    <property type="match status" value="1"/>
</dbReference>
<dbReference type="RefSeq" id="WP_143892079.1">
    <property type="nucleotide sequence ID" value="NZ_CP041666.1"/>
</dbReference>
<keyword evidence="3 7" id="KW-0444">Lipid biosynthesis</keyword>
<gene>
    <name evidence="9" type="ORF">FN924_03455</name>
</gene>
<comment type="domain">
    <text evidence="7">The HXXXXD motif is essential for acyltransferase activity and may constitute the binding site for the phosphate moiety of the glycerol-3-phosphate.</text>
</comment>
<evidence type="ECO:0000256" key="6">
    <source>
        <dbReference type="ARBA" id="ARBA00023315"/>
    </source>
</evidence>
<evidence type="ECO:0000256" key="2">
    <source>
        <dbReference type="ARBA" id="ARBA00008655"/>
    </source>
</evidence>
<keyword evidence="5 7" id="KW-0443">Lipid metabolism</keyword>